<keyword evidence="2" id="KW-0732">Signal</keyword>
<accession>A0A6I6JV96</accession>
<evidence type="ECO:0000313" key="4">
    <source>
        <dbReference type="EMBL" id="QGY45209.1"/>
    </source>
</evidence>
<dbReference type="InterPro" id="IPR050300">
    <property type="entry name" value="GDXG_lipolytic_enzyme"/>
</dbReference>
<dbReference type="AlphaFoldDB" id="A0A6I6JV96"/>
<name>A0A6I6JV96_9BACT</name>
<dbReference type="PANTHER" id="PTHR48081:SF6">
    <property type="entry name" value="PEPTIDASE S9 PROLYL OLIGOPEPTIDASE CATALYTIC DOMAIN-CONTAINING PROTEIN"/>
    <property type="match status" value="1"/>
</dbReference>
<dbReference type="PANTHER" id="PTHR48081">
    <property type="entry name" value="AB HYDROLASE SUPERFAMILY PROTEIN C4A8.06C"/>
    <property type="match status" value="1"/>
</dbReference>
<dbReference type="Pfam" id="PF20434">
    <property type="entry name" value="BD-FAE"/>
    <property type="match status" value="1"/>
</dbReference>
<dbReference type="RefSeq" id="WP_158868266.1">
    <property type="nucleotide sequence ID" value="NZ_CP046401.1"/>
</dbReference>
<protein>
    <submittedName>
        <fullName evidence="4">Alpha/beta hydrolase fold domain-containing protein</fullName>
    </submittedName>
</protein>
<dbReference type="SUPFAM" id="SSF53474">
    <property type="entry name" value="alpha/beta-Hydrolases"/>
    <property type="match status" value="1"/>
</dbReference>
<feature type="chain" id="PRO_5026083975" evidence="2">
    <location>
        <begin position="22"/>
        <end position="285"/>
    </location>
</feature>
<dbReference type="InterPro" id="IPR029058">
    <property type="entry name" value="AB_hydrolase_fold"/>
</dbReference>
<evidence type="ECO:0000259" key="3">
    <source>
        <dbReference type="Pfam" id="PF20434"/>
    </source>
</evidence>
<keyword evidence="5" id="KW-1185">Reference proteome</keyword>
<organism evidence="4 5">
    <name type="scientific">Maribellus comscasis</name>
    <dbReference type="NCBI Taxonomy" id="2681766"/>
    <lineage>
        <taxon>Bacteria</taxon>
        <taxon>Pseudomonadati</taxon>
        <taxon>Bacteroidota</taxon>
        <taxon>Bacteroidia</taxon>
        <taxon>Marinilabiliales</taxon>
        <taxon>Prolixibacteraceae</taxon>
        <taxon>Maribellus</taxon>
    </lineage>
</organism>
<feature type="domain" description="BD-FAE-like" evidence="3">
    <location>
        <begin position="66"/>
        <end position="171"/>
    </location>
</feature>
<evidence type="ECO:0000256" key="2">
    <source>
        <dbReference type="SAM" id="SignalP"/>
    </source>
</evidence>
<keyword evidence="1 4" id="KW-0378">Hydrolase</keyword>
<dbReference type="Gene3D" id="3.40.50.1820">
    <property type="entry name" value="alpha/beta hydrolase"/>
    <property type="match status" value="1"/>
</dbReference>
<dbReference type="InterPro" id="IPR049492">
    <property type="entry name" value="BD-FAE-like_dom"/>
</dbReference>
<evidence type="ECO:0000256" key="1">
    <source>
        <dbReference type="ARBA" id="ARBA00022801"/>
    </source>
</evidence>
<dbReference type="Proteomes" id="UP000428260">
    <property type="component" value="Chromosome"/>
</dbReference>
<reference evidence="4 5" key="1">
    <citation type="submission" date="2019-11" db="EMBL/GenBank/DDBJ databases">
        <authorList>
            <person name="Zheng R.K."/>
            <person name="Sun C.M."/>
        </authorList>
    </citation>
    <scope>NUCLEOTIDE SEQUENCE [LARGE SCALE GENOMIC DNA]</scope>
    <source>
        <strain evidence="4 5">WC007</strain>
    </source>
</reference>
<sequence>MKTLLNCTIALLLFMGTSAQKNVIIKLWPDVVPGETEAKHEPVVTDNTSGDVTRLTDITDPAMIVFPANSDNNNGAGVVVCPGGGYNILAIDKEGYEIALWLNKLGYTAAVLQYRVPKKQDGALQDVQRALRIMRDRAEKWNLNPDKLGVMGFSAGGSLSARASTLYEKQRYPKVDEKDELSCRPDFALLIYPAYLDQGENRNLTPELKVNENTPPTFIFQTADDRLGNSSLVYATALRDAKVPVELHLLPEGGHGYGMRPGNVAGETWPGLAERWLEKTITSLN</sequence>
<dbReference type="EMBL" id="CP046401">
    <property type="protein sequence ID" value="QGY45209.1"/>
    <property type="molecule type" value="Genomic_DNA"/>
</dbReference>
<gene>
    <name evidence="4" type="ORF">GM418_16465</name>
</gene>
<dbReference type="GO" id="GO:0016787">
    <property type="term" value="F:hydrolase activity"/>
    <property type="evidence" value="ECO:0007669"/>
    <property type="project" value="UniProtKB-KW"/>
</dbReference>
<feature type="signal peptide" evidence="2">
    <location>
        <begin position="1"/>
        <end position="21"/>
    </location>
</feature>
<proteinExistence type="predicted"/>
<dbReference type="KEGG" id="mcos:GM418_16465"/>
<evidence type="ECO:0000313" key="5">
    <source>
        <dbReference type="Proteomes" id="UP000428260"/>
    </source>
</evidence>